<name>A0A060YLD0_ONCMY</name>
<dbReference type="Pfam" id="PF09004">
    <property type="entry name" value="ALKBH8_N"/>
    <property type="match status" value="1"/>
</dbReference>
<reference evidence="2" key="1">
    <citation type="journal article" date="2014" name="Nat. Commun.">
        <title>The rainbow trout genome provides novel insights into evolution after whole-genome duplication in vertebrates.</title>
        <authorList>
            <person name="Berthelot C."/>
            <person name="Brunet F."/>
            <person name="Chalopin D."/>
            <person name="Juanchich A."/>
            <person name="Bernard M."/>
            <person name="Noel B."/>
            <person name="Bento P."/>
            <person name="Da Silva C."/>
            <person name="Labadie K."/>
            <person name="Alberti A."/>
            <person name="Aury J.M."/>
            <person name="Louis A."/>
            <person name="Dehais P."/>
            <person name="Bardou P."/>
            <person name="Montfort J."/>
            <person name="Klopp C."/>
            <person name="Cabau C."/>
            <person name="Gaspin C."/>
            <person name="Thorgaard G.H."/>
            <person name="Boussaha M."/>
            <person name="Quillet E."/>
            <person name="Guyomard R."/>
            <person name="Galiana D."/>
            <person name="Bobe J."/>
            <person name="Volff J.N."/>
            <person name="Genet C."/>
            <person name="Wincker P."/>
            <person name="Jaillon O."/>
            <person name="Roest Crollius H."/>
            <person name="Guiguen Y."/>
        </authorList>
    </citation>
    <scope>NUCLEOTIDE SEQUENCE [LARGE SCALE GENOMIC DNA]</scope>
</reference>
<dbReference type="InterPro" id="IPR001849">
    <property type="entry name" value="PH_domain"/>
</dbReference>
<feature type="non-terminal residue" evidence="2">
    <location>
        <position position="1"/>
    </location>
</feature>
<dbReference type="InterPro" id="IPR000477">
    <property type="entry name" value="RT_dom"/>
</dbReference>
<gene>
    <name evidence="2" type="ORF">GSONMT00030010001</name>
</gene>
<feature type="domain" description="PH" evidence="1">
    <location>
        <begin position="1"/>
        <end position="70"/>
    </location>
</feature>
<sequence>DEYKAEKALSEEDLKNAISIHHALSIKAVDYEKKPNVLKLKTADWRVFLFQAQSPEEMDSWIRVVNSVAAMFSAPSFPAAIGSQKKFSRPLLPATTTRMSQEEQLKSHEAKLKHVSTELAEHRSYPPDKKVKAKEIDEYRLKEHYLEFEVERVGKITSATLILNTGAPQGCMLSPHLYSLFTHDCTARHDSNTTKFADDTTVVGLITDNNETAFREVVRDLTVWKDNNLFLNMIKTKEMIDFRKQQREHPPIHGTVVEKVESFKFLCVHITDKLKWSTHTDSVVKKAQQRLFNLRRLKKFGLSPKTLKSILSGCMVWQLLRPQP</sequence>
<dbReference type="PROSITE" id="PS50003">
    <property type="entry name" value="PH_DOMAIN"/>
    <property type="match status" value="1"/>
</dbReference>
<dbReference type="Pfam" id="PF00078">
    <property type="entry name" value="RVT_1"/>
    <property type="match status" value="1"/>
</dbReference>
<dbReference type="STRING" id="8022.A0A060YLD0"/>
<dbReference type="EMBL" id="FR913418">
    <property type="protein sequence ID" value="CDQ92541.1"/>
    <property type="molecule type" value="Genomic_DNA"/>
</dbReference>
<dbReference type="GO" id="GO:0008168">
    <property type="term" value="F:methyltransferase activity"/>
    <property type="evidence" value="ECO:0007669"/>
    <property type="project" value="InterPro"/>
</dbReference>
<dbReference type="Gene3D" id="2.30.29.30">
    <property type="entry name" value="Pleckstrin-homology domain (PH domain)/Phosphotyrosine-binding domain (PTB)"/>
    <property type="match status" value="1"/>
</dbReference>
<reference evidence="2" key="2">
    <citation type="submission" date="2014-03" db="EMBL/GenBank/DDBJ databases">
        <authorList>
            <person name="Genoscope - CEA"/>
        </authorList>
    </citation>
    <scope>NUCLEOTIDE SEQUENCE</scope>
</reference>
<dbReference type="PANTHER" id="PTHR10663:SF337">
    <property type="entry name" value="PH AND SEC7 DOMAIN-CONTAINING PROTEIN 3"/>
    <property type="match status" value="1"/>
</dbReference>
<protein>
    <recommendedName>
        <fullName evidence="1">PH domain-containing protein</fullName>
    </recommendedName>
</protein>
<dbReference type="Pfam" id="PF15410">
    <property type="entry name" value="PH_9"/>
    <property type="match status" value="1"/>
</dbReference>
<dbReference type="Proteomes" id="UP000193380">
    <property type="component" value="Unassembled WGS sequence"/>
</dbReference>
<dbReference type="InterPro" id="IPR011993">
    <property type="entry name" value="PH-like_dom_sf"/>
</dbReference>
<dbReference type="AlphaFoldDB" id="A0A060YLD0"/>
<evidence type="ECO:0000313" key="2">
    <source>
        <dbReference type="EMBL" id="CDQ92541.1"/>
    </source>
</evidence>
<evidence type="ECO:0000313" key="3">
    <source>
        <dbReference type="Proteomes" id="UP000193380"/>
    </source>
</evidence>
<dbReference type="PaxDb" id="8022-A0A060YLD0"/>
<dbReference type="GO" id="GO:0016706">
    <property type="term" value="F:2-oxoglutarate-dependent dioxygenase activity"/>
    <property type="evidence" value="ECO:0007669"/>
    <property type="project" value="InterPro"/>
</dbReference>
<dbReference type="PANTHER" id="PTHR10663">
    <property type="entry name" value="GUANYL-NUCLEOTIDE EXCHANGE FACTOR"/>
    <property type="match status" value="1"/>
</dbReference>
<accession>A0A060YLD0</accession>
<evidence type="ECO:0000259" key="1">
    <source>
        <dbReference type="PROSITE" id="PS50003"/>
    </source>
</evidence>
<proteinExistence type="predicted"/>
<dbReference type="SUPFAM" id="SSF50729">
    <property type="entry name" value="PH domain-like"/>
    <property type="match status" value="1"/>
</dbReference>
<organism evidence="2 3">
    <name type="scientific">Oncorhynchus mykiss</name>
    <name type="common">Rainbow trout</name>
    <name type="synonym">Salmo gairdneri</name>
    <dbReference type="NCBI Taxonomy" id="8022"/>
    <lineage>
        <taxon>Eukaryota</taxon>
        <taxon>Metazoa</taxon>
        <taxon>Chordata</taxon>
        <taxon>Craniata</taxon>
        <taxon>Vertebrata</taxon>
        <taxon>Euteleostomi</taxon>
        <taxon>Actinopterygii</taxon>
        <taxon>Neopterygii</taxon>
        <taxon>Teleostei</taxon>
        <taxon>Protacanthopterygii</taxon>
        <taxon>Salmoniformes</taxon>
        <taxon>Salmonidae</taxon>
        <taxon>Salmoninae</taxon>
        <taxon>Oncorhynchus</taxon>
    </lineage>
</organism>
<dbReference type="InterPro" id="IPR041681">
    <property type="entry name" value="PH_9"/>
</dbReference>
<dbReference type="InterPro" id="IPR015095">
    <property type="entry name" value="AlkB_hom8_N"/>
</dbReference>